<organism evidence="5 6">
    <name type="scientific">Blattamonas nauphoetae</name>
    <dbReference type="NCBI Taxonomy" id="2049346"/>
    <lineage>
        <taxon>Eukaryota</taxon>
        <taxon>Metamonada</taxon>
        <taxon>Preaxostyla</taxon>
        <taxon>Oxymonadida</taxon>
        <taxon>Blattamonas</taxon>
    </lineage>
</organism>
<sequence>MTLPSIGWIGTGVMGLSMCKHLLEAGFALKVFNRSPQKAESLKAKGAVIVPSARDAATDSDIVCLMVGYPSDVEDVVLNEQTGILAVMKPGSILCDFTTSKPSLAQRIFTEAQSRQIESMDAPVSGGDVGARNAALTIMCGGTQATFDRLTSVFKVVGKTWTLMGGAGSGQHTKCVNQTVIAGGMIGLCEGLVYAAKSGLNVESVLQAIGGGAAGSFSMQSYGPRMLKGDFEPGFYVKHFVKDLSIVAEEAKRMEMTLPGIDLALELYNKLCTEVEGGAEMGTQALIKVLESMNGVKIVKE</sequence>
<evidence type="ECO:0000259" key="3">
    <source>
        <dbReference type="Pfam" id="PF03446"/>
    </source>
</evidence>
<dbReference type="InterPro" id="IPR006115">
    <property type="entry name" value="6PGDH_NADP-bd"/>
</dbReference>
<evidence type="ECO:0000256" key="2">
    <source>
        <dbReference type="ARBA" id="ARBA00023027"/>
    </source>
</evidence>
<dbReference type="EC" id="1.1.1.60" evidence="5"/>
<dbReference type="SUPFAM" id="SSF51735">
    <property type="entry name" value="NAD(P)-binding Rossmann-fold domains"/>
    <property type="match status" value="1"/>
</dbReference>
<gene>
    <name evidence="5" type="ORF">BLNAU_18566</name>
</gene>
<protein>
    <submittedName>
        <fullName evidence="5">2-hydroxy-3-oxopropionate reductase</fullName>
        <ecNumber evidence="5">1.1.1.60</ecNumber>
    </submittedName>
</protein>
<dbReference type="EMBL" id="JARBJD010000226">
    <property type="protein sequence ID" value="KAK2946524.1"/>
    <property type="molecule type" value="Genomic_DNA"/>
</dbReference>
<dbReference type="InterPro" id="IPR036291">
    <property type="entry name" value="NAD(P)-bd_dom_sf"/>
</dbReference>
<dbReference type="Gene3D" id="3.40.50.720">
    <property type="entry name" value="NAD(P)-binding Rossmann-like Domain"/>
    <property type="match status" value="1"/>
</dbReference>
<dbReference type="Pfam" id="PF03446">
    <property type="entry name" value="NAD_binding_2"/>
    <property type="match status" value="1"/>
</dbReference>
<dbReference type="SUPFAM" id="SSF48179">
    <property type="entry name" value="6-phosphogluconate dehydrogenase C-terminal domain-like"/>
    <property type="match status" value="1"/>
</dbReference>
<proteinExistence type="predicted"/>
<keyword evidence="1 5" id="KW-0560">Oxidoreductase</keyword>
<evidence type="ECO:0000313" key="6">
    <source>
        <dbReference type="Proteomes" id="UP001281761"/>
    </source>
</evidence>
<dbReference type="GO" id="GO:0008679">
    <property type="term" value="F:2-hydroxy-3-oxopropionate reductase activity"/>
    <property type="evidence" value="ECO:0007669"/>
    <property type="project" value="UniProtKB-EC"/>
</dbReference>
<dbReference type="InterPro" id="IPR008927">
    <property type="entry name" value="6-PGluconate_DH-like_C_sf"/>
</dbReference>
<keyword evidence="2" id="KW-0520">NAD</keyword>
<dbReference type="Gene3D" id="1.10.1040.10">
    <property type="entry name" value="N-(1-d-carboxylethyl)-l-norvaline Dehydrogenase, domain 2"/>
    <property type="match status" value="1"/>
</dbReference>
<dbReference type="InterPro" id="IPR015815">
    <property type="entry name" value="HIBADH-related"/>
</dbReference>
<feature type="domain" description="3-hydroxyisobutyrate dehydrogenase-like NAD-binding" evidence="4">
    <location>
        <begin position="168"/>
        <end position="290"/>
    </location>
</feature>
<accession>A0ABQ9X5C3</accession>
<evidence type="ECO:0000256" key="1">
    <source>
        <dbReference type="ARBA" id="ARBA00023002"/>
    </source>
</evidence>
<dbReference type="Pfam" id="PF14833">
    <property type="entry name" value="NAD_binding_11"/>
    <property type="match status" value="1"/>
</dbReference>
<feature type="domain" description="6-phosphogluconate dehydrogenase NADP-binding" evidence="3">
    <location>
        <begin position="5"/>
        <end position="165"/>
    </location>
</feature>
<reference evidence="5 6" key="1">
    <citation type="journal article" date="2022" name="bioRxiv">
        <title>Genomics of Preaxostyla Flagellates Illuminates Evolutionary Transitions and the Path Towards Mitochondrial Loss.</title>
        <authorList>
            <person name="Novak L.V.F."/>
            <person name="Treitli S.C."/>
            <person name="Pyrih J."/>
            <person name="Halakuc P."/>
            <person name="Pipaliya S.V."/>
            <person name="Vacek V."/>
            <person name="Brzon O."/>
            <person name="Soukal P."/>
            <person name="Eme L."/>
            <person name="Dacks J.B."/>
            <person name="Karnkowska A."/>
            <person name="Elias M."/>
            <person name="Hampl V."/>
        </authorList>
    </citation>
    <scope>NUCLEOTIDE SEQUENCE [LARGE SCALE GENOMIC DNA]</scope>
    <source>
        <strain evidence="5">NAU3</strain>
        <tissue evidence="5">Gut</tissue>
    </source>
</reference>
<dbReference type="InterPro" id="IPR029154">
    <property type="entry name" value="HIBADH-like_NADP-bd"/>
</dbReference>
<keyword evidence="6" id="KW-1185">Reference proteome</keyword>
<dbReference type="PANTHER" id="PTHR43060">
    <property type="entry name" value="3-HYDROXYISOBUTYRATE DEHYDROGENASE-LIKE 1, MITOCHONDRIAL-RELATED"/>
    <property type="match status" value="1"/>
</dbReference>
<dbReference type="InterPro" id="IPR013328">
    <property type="entry name" value="6PGD_dom2"/>
</dbReference>
<evidence type="ECO:0000313" key="5">
    <source>
        <dbReference type="EMBL" id="KAK2946524.1"/>
    </source>
</evidence>
<evidence type="ECO:0000259" key="4">
    <source>
        <dbReference type="Pfam" id="PF14833"/>
    </source>
</evidence>
<name>A0ABQ9X5C3_9EUKA</name>
<dbReference type="Proteomes" id="UP001281761">
    <property type="component" value="Unassembled WGS sequence"/>
</dbReference>
<comment type="caution">
    <text evidence="5">The sequence shown here is derived from an EMBL/GenBank/DDBJ whole genome shotgun (WGS) entry which is preliminary data.</text>
</comment>
<dbReference type="PIRSF" id="PIRSF000103">
    <property type="entry name" value="HIBADH"/>
    <property type="match status" value="1"/>
</dbReference>
<dbReference type="PANTHER" id="PTHR43060:SF15">
    <property type="entry name" value="3-HYDROXYISOBUTYRATE DEHYDROGENASE-LIKE 1, MITOCHONDRIAL-RELATED"/>
    <property type="match status" value="1"/>
</dbReference>